<feature type="transmembrane region" description="Helical" evidence="11">
    <location>
        <begin position="276"/>
        <end position="293"/>
    </location>
</feature>
<evidence type="ECO:0000313" key="14">
    <source>
        <dbReference type="Proteomes" id="UP000258309"/>
    </source>
</evidence>
<dbReference type="Pfam" id="PF01794">
    <property type="entry name" value="Ferric_reduct"/>
    <property type="match status" value="1"/>
</dbReference>
<gene>
    <name evidence="13" type="ORF">B7463_g1861</name>
</gene>
<feature type="transmembrane region" description="Helical" evidence="11">
    <location>
        <begin position="110"/>
        <end position="132"/>
    </location>
</feature>
<feature type="domain" description="FAD-binding FR-type" evidence="12">
    <location>
        <begin position="336"/>
        <end position="450"/>
    </location>
</feature>
<dbReference type="InterPro" id="IPR039261">
    <property type="entry name" value="FNR_nucleotide-bd"/>
</dbReference>
<dbReference type="SFLD" id="SFLDG01168">
    <property type="entry name" value="Ferric_reductase_subgroup_(FRE"/>
    <property type="match status" value="1"/>
</dbReference>
<dbReference type="InterPro" id="IPR013121">
    <property type="entry name" value="Fe_red_NAD-bd_6"/>
</dbReference>
<comment type="similarity">
    <text evidence="2">Belongs to the ferric reductase (FRE) family.</text>
</comment>
<dbReference type="AlphaFoldDB" id="A0A3E2HM50"/>
<keyword evidence="5" id="KW-0249">Electron transport</keyword>
<feature type="transmembrane region" description="Helical" evidence="11">
    <location>
        <begin position="201"/>
        <end position="218"/>
    </location>
</feature>
<sequence length="944" mass="104557">MQNVHSFYTPGRIPTDSPFMARSTLLLAMRGGSVQGPRNSHGHHLMPGTYFNEYSDLRGPNLAGIRLKTSPNVNQKPEMSSFVVSRESSPAAAAAAAALVQKQNENTPKFYAAAMSGLILFLALFHWLRYLYNRYGLKSIKTPVVSFPVSASRVARKFLVYPVPGFTSTAHALLVSAYLVINIILTVTNVTLSVNGVAKRLGWMAITNLAFIIFLALKNTPLGFLTGYSHERLNQLHRIGGYTTVTYVLLHATVMLKNWSNKHILEYIKAWDELHGVLAASGILLILVTAVIVRRIQYETFYVIHIFSVIFVLINFGLHRPEFSLKAVYIPIVAASWWIADRFLRGGRLLWYLYGSRAVVTPLPHGGTRIVLHRKPFLVTSGQHGFLWIPRLRAVETHPFTVASSTPYSVEFIITAHDGFTRSLHSYALKNPGASLRASFDGPYGALPNFSESADKVILIAGGVGASFTFGVALNMIKKIGNSRYPTIEFIWTAKNKEIISWFNEALQQLHTSPLVNLTLHSTNPTDTSKPQSLIISENTKNAMDGISQTPVPSKKGSESDVEKASVDIQVDSISSQLSIHSGRPDIRTLIHGIVQRSTPQDRIIIAACGPGSLIRSVRVTAAEYPTAISQAVQKIYDLHYNPIKWDFFNANCYSIDPMRSESPEIDCEAIAKLSLEEYISFASSAEADGVEVIEDSDIEDSTNRPSQKRCRERSASNSAELTQPNKLQRRSFSGRDGKLDSYAADADVVDVDAIDADAVDADAVDADVDVDADSNADAGNEDAGNGDNAGSDDTTDDYCHKYRTMIVEKIRSGLKKITKAAAAKRGHVEIPLQGFHSTVDDHSFDIENRLWKYASENIKNTKEDNWMLKYLASCFTLYRISQDRRLTENIGIPTAKHQKSPKPSIRTLDRWRSVASMTNLIKNGLYTHWGWRALVVSFALASK</sequence>
<keyword evidence="3" id="KW-0813">Transport</keyword>
<feature type="region of interest" description="Disordered" evidence="10">
    <location>
        <begin position="773"/>
        <end position="796"/>
    </location>
</feature>
<dbReference type="InterPro" id="IPR013112">
    <property type="entry name" value="FAD-bd_8"/>
</dbReference>
<keyword evidence="7" id="KW-0560">Oxidoreductase</keyword>
<keyword evidence="14" id="KW-1185">Reference proteome</keyword>
<proteinExistence type="inferred from homology"/>
<dbReference type="Pfam" id="PF08030">
    <property type="entry name" value="NAD_binding_6"/>
    <property type="match status" value="1"/>
</dbReference>
<comment type="caution">
    <text evidence="13">The sequence shown here is derived from an EMBL/GenBank/DDBJ whole genome shotgun (WGS) entry which is preliminary data.</text>
</comment>
<evidence type="ECO:0000256" key="11">
    <source>
        <dbReference type="SAM" id="Phobius"/>
    </source>
</evidence>
<evidence type="ECO:0000259" key="12">
    <source>
        <dbReference type="PROSITE" id="PS51384"/>
    </source>
</evidence>
<keyword evidence="9 11" id="KW-0472">Membrane</keyword>
<dbReference type="GO" id="GO:0006879">
    <property type="term" value="P:intracellular iron ion homeostasis"/>
    <property type="evidence" value="ECO:0007669"/>
    <property type="project" value="TreeGrafter"/>
</dbReference>
<feature type="transmembrane region" description="Helical" evidence="11">
    <location>
        <begin position="300"/>
        <end position="317"/>
    </location>
</feature>
<feature type="region of interest" description="Disordered" evidence="10">
    <location>
        <begin position="693"/>
        <end position="735"/>
    </location>
</feature>
<keyword evidence="8" id="KW-0406">Ion transport</keyword>
<feature type="compositionally biased region" description="Low complexity" evidence="10">
    <location>
        <begin position="776"/>
        <end position="793"/>
    </location>
</feature>
<feature type="compositionally biased region" description="Polar residues" evidence="10">
    <location>
        <begin position="716"/>
        <end position="727"/>
    </location>
</feature>
<dbReference type="GO" id="GO:0006826">
    <property type="term" value="P:iron ion transport"/>
    <property type="evidence" value="ECO:0007669"/>
    <property type="project" value="TreeGrafter"/>
</dbReference>
<keyword evidence="6 11" id="KW-1133">Transmembrane helix</keyword>
<feature type="non-terminal residue" evidence="13">
    <location>
        <position position="1"/>
    </location>
</feature>
<comment type="subcellular location">
    <subcellularLocation>
        <location evidence="1">Membrane</location>
        <topology evidence="1">Multi-pass membrane protein</topology>
    </subcellularLocation>
</comment>
<evidence type="ECO:0000256" key="1">
    <source>
        <dbReference type="ARBA" id="ARBA00004141"/>
    </source>
</evidence>
<dbReference type="GO" id="GO:0015677">
    <property type="term" value="P:copper ion import"/>
    <property type="evidence" value="ECO:0007669"/>
    <property type="project" value="TreeGrafter"/>
</dbReference>
<dbReference type="Proteomes" id="UP000258309">
    <property type="component" value="Unassembled WGS sequence"/>
</dbReference>
<dbReference type="OrthoDB" id="10006946at2759"/>
<feature type="transmembrane region" description="Helical" evidence="11">
    <location>
        <begin position="239"/>
        <end position="256"/>
    </location>
</feature>
<dbReference type="Pfam" id="PF08022">
    <property type="entry name" value="FAD_binding_8"/>
    <property type="match status" value="1"/>
</dbReference>
<evidence type="ECO:0000256" key="2">
    <source>
        <dbReference type="ARBA" id="ARBA00006278"/>
    </source>
</evidence>
<dbReference type="InterPro" id="IPR013130">
    <property type="entry name" value="Fe3_Rdtase_TM_dom"/>
</dbReference>
<dbReference type="PANTHER" id="PTHR32361:SF28">
    <property type="entry name" value="FRP1P"/>
    <property type="match status" value="1"/>
</dbReference>
<evidence type="ECO:0000256" key="6">
    <source>
        <dbReference type="ARBA" id="ARBA00022989"/>
    </source>
</evidence>
<dbReference type="GO" id="GO:0005886">
    <property type="term" value="C:plasma membrane"/>
    <property type="evidence" value="ECO:0007669"/>
    <property type="project" value="TreeGrafter"/>
</dbReference>
<evidence type="ECO:0000256" key="7">
    <source>
        <dbReference type="ARBA" id="ARBA00023002"/>
    </source>
</evidence>
<evidence type="ECO:0000256" key="3">
    <source>
        <dbReference type="ARBA" id="ARBA00022448"/>
    </source>
</evidence>
<name>A0A3E2HM50_SCYLI</name>
<dbReference type="GO" id="GO:0000293">
    <property type="term" value="F:ferric-chelate reductase activity"/>
    <property type="evidence" value="ECO:0007669"/>
    <property type="project" value="UniProtKB-ARBA"/>
</dbReference>
<protein>
    <recommendedName>
        <fullName evidence="12">FAD-binding FR-type domain-containing protein</fullName>
    </recommendedName>
</protein>
<evidence type="ECO:0000313" key="13">
    <source>
        <dbReference type="EMBL" id="RFU34466.1"/>
    </source>
</evidence>
<feature type="transmembrane region" description="Helical" evidence="11">
    <location>
        <begin position="323"/>
        <end position="340"/>
    </location>
</feature>
<evidence type="ECO:0000256" key="9">
    <source>
        <dbReference type="ARBA" id="ARBA00023136"/>
    </source>
</evidence>
<feature type="non-terminal residue" evidence="13">
    <location>
        <position position="944"/>
    </location>
</feature>
<dbReference type="EMBL" id="NCSJ02000020">
    <property type="protein sequence ID" value="RFU34466.1"/>
    <property type="molecule type" value="Genomic_DNA"/>
</dbReference>
<dbReference type="STRING" id="5539.A0A3E2HM50"/>
<dbReference type="CDD" id="cd06186">
    <property type="entry name" value="NOX_Duox_like_FAD_NADP"/>
    <property type="match status" value="1"/>
</dbReference>
<dbReference type="InterPro" id="IPR017927">
    <property type="entry name" value="FAD-bd_FR_type"/>
</dbReference>
<evidence type="ECO:0000256" key="4">
    <source>
        <dbReference type="ARBA" id="ARBA00022692"/>
    </source>
</evidence>
<keyword evidence="4 11" id="KW-0812">Transmembrane</keyword>
<dbReference type="SFLD" id="SFLDS00052">
    <property type="entry name" value="Ferric_Reductase_Domain"/>
    <property type="match status" value="1"/>
</dbReference>
<organism evidence="13 14">
    <name type="scientific">Scytalidium lignicola</name>
    <name type="common">Hyphomycete</name>
    <dbReference type="NCBI Taxonomy" id="5539"/>
    <lineage>
        <taxon>Eukaryota</taxon>
        <taxon>Fungi</taxon>
        <taxon>Dikarya</taxon>
        <taxon>Ascomycota</taxon>
        <taxon>Pezizomycotina</taxon>
        <taxon>Leotiomycetes</taxon>
        <taxon>Leotiomycetes incertae sedis</taxon>
        <taxon>Scytalidium</taxon>
    </lineage>
</organism>
<evidence type="ECO:0000256" key="8">
    <source>
        <dbReference type="ARBA" id="ARBA00023065"/>
    </source>
</evidence>
<reference evidence="13 14" key="1">
    <citation type="submission" date="2018-05" db="EMBL/GenBank/DDBJ databases">
        <title>Draft genome sequence of Scytalidium lignicola DSM 105466, a ubiquitous saprotrophic fungus.</title>
        <authorList>
            <person name="Buettner E."/>
            <person name="Gebauer A.M."/>
            <person name="Hofrichter M."/>
            <person name="Liers C."/>
            <person name="Kellner H."/>
        </authorList>
    </citation>
    <scope>NUCLEOTIDE SEQUENCE [LARGE SCALE GENOMIC DNA]</scope>
    <source>
        <strain evidence="13 14">DSM 105466</strain>
    </source>
</reference>
<dbReference type="SUPFAM" id="SSF52343">
    <property type="entry name" value="Ferredoxin reductase-like, C-terminal NADP-linked domain"/>
    <property type="match status" value="1"/>
</dbReference>
<evidence type="ECO:0000256" key="10">
    <source>
        <dbReference type="SAM" id="MobiDB-lite"/>
    </source>
</evidence>
<dbReference type="PANTHER" id="PTHR32361">
    <property type="entry name" value="FERRIC/CUPRIC REDUCTASE TRANSMEMBRANE COMPONENT"/>
    <property type="match status" value="1"/>
</dbReference>
<dbReference type="InterPro" id="IPR051410">
    <property type="entry name" value="Ferric/Cupric_Reductase"/>
</dbReference>
<accession>A0A3E2HM50</accession>
<evidence type="ECO:0000256" key="5">
    <source>
        <dbReference type="ARBA" id="ARBA00022982"/>
    </source>
</evidence>
<dbReference type="PROSITE" id="PS51384">
    <property type="entry name" value="FAD_FR"/>
    <property type="match status" value="1"/>
</dbReference>
<dbReference type="Gene3D" id="3.40.50.80">
    <property type="entry name" value="Nucleotide-binding domain of ferredoxin-NADP reductase (FNR) module"/>
    <property type="match status" value="1"/>
</dbReference>